<keyword evidence="3" id="KW-0804">Transcription</keyword>
<dbReference type="PANTHER" id="PTHR24567">
    <property type="entry name" value="CRP FAMILY TRANSCRIPTIONAL REGULATORY PROTEIN"/>
    <property type="match status" value="1"/>
</dbReference>
<organism evidence="5 6">
    <name type="scientific">Pseudomonas sihuiensis</name>
    <dbReference type="NCBI Taxonomy" id="1274359"/>
    <lineage>
        <taxon>Bacteria</taxon>
        <taxon>Pseudomonadati</taxon>
        <taxon>Pseudomonadota</taxon>
        <taxon>Gammaproteobacteria</taxon>
        <taxon>Pseudomonadales</taxon>
        <taxon>Pseudomonadaceae</taxon>
        <taxon>Pseudomonas</taxon>
    </lineage>
</organism>
<dbReference type="Pfam" id="PF13545">
    <property type="entry name" value="HTH_Crp_2"/>
    <property type="match status" value="1"/>
</dbReference>
<dbReference type="PANTHER" id="PTHR24567:SF74">
    <property type="entry name" value="HTH-TYPE TRANSCRIPTIONAL REGULATOR ARCR"/>
    <property type="match status" value="1"/>
</dbReference>
<accession>A0A1H2LDD7</accession>
<evidence type="ECO:0000313" key="5">
    <source>
        <dbReference type="EMBL" id="SDU78648.1"/>
    </source>
</evidence>
<name>A0A1H2LDD7_9PSED</name>
<keyword evidence="5" id="KW-0808">Transferase</keyword>
<keyword evidence="6" id="KW-1185">Reference proteome</keyword>
<evidence type="ECO:0000256" key="3">
    <source>
        <dbReference type="ARBA" id="ARBA00023163"/>
    </source>
</evidence>
<dbReference type="EMBL" id="LT629797">
    <property type="protein sequence ID" value="SDU78648.1"/>
    <property type="molecule type" value="Genomic_DNA"/>
</dbReference>
<dbReference type="Proteomes" id="UP000198675">
    <property type="component" value="Chromosome I"/>
</dbReference>
<dbReference type="RefSeq" id="WP_026088571.1">
    <property type="nucleotide sequence ID" value="NZ_LT629797.1"/>
</dbReference>
<dbReference type="InterPro" id="IPR012318">
    <property type="entry name" value="HTH_CRP"/>
</dbReference>
<dbReference type="SUPFAM" id="SSF46785">
    <property type="entry name" value="Winged helix' DNA-binding domain"/>
    <property type="match status" value="1"/>
</dbReference>
<evidence type="ECO:0000256" key="2">
    <source>
        <dbReference type="ARBA" id="ARBA00023125"/>
    </source>
</evidence>
<dbReference type="GO" id="GO:0003700">
    <property type="term" value="F:DNA-binding transcription factor activity"/>
    <property type="evidence" value="ECO:0007669"/>
    <property type="project" value="TreeGrafter"/>
</dbReference>
<dbReference type="InterPro" id="IPR018490">
    <property type="entry name" value="cNMP-bd_dom_sf"/>
</dbReference>
<sequence>MQELPLPLRNHLLSALSPDVCTRLFSNLERVHLASGQVLYERHDVMSHVYFPVDAVISLLYQTEHGAATEISVVGDDGMVGIALSIGGENLPSRAVVQRSGHAFRLEGALLRDEFARHGDLLGLVLRYTQTLIAQMAQAAVCTRHHSIDQQLCRLLLLWLDHLPGNGATVPQELLGDRPGTSRTNMVGAADKLRRQGIIDYDAETVTVLDRHQLEQLCCECYKLVKRESERLQPCVAQLK</sequence>
<dbReference type="InterPro" id="IPR050397">
    <property type="entry name" value="Env_Response_Regulators"/>
</dbReference>
<dbReference type="InterPro" id="IPR036390">
    <property type="entry name" value="WH_DNA-bd_sf"/>
</dbReference>
<dbReference type="Gene3D" id="2.60.120.10">
    <property type="entry name" value="Jelly Rolls"/>
    <property type="match status" value="1"/>
</dbReference>
<dbReference type="InterPro" id="IPR000595">
    <property type="entry name" value="cNMP-bd_dom"/>
</dbReference>
<reference evidence="6" key="1">
    <citation type="submission" date="2016-10" db="EMBL/GenBank/DDBJ databases">
        <authorList>
            <person name="Varghese N."/>
            <person name="Submissions S."/>
        </authorList>
    </citation>
    <scope>NUCLEOTIDE SEQUENCE [LARGE SCALE GENOMIC DNA]</scope>
    <source>
        <strain evidence="6">KCTC 32246</strain>
    </source>
</reference>
<dbReference type="GO" id="GO:0003677">
    <property type="term" value="F:DNA binding"/>
    <property type="evidence" value="ECO:0007669"/>
    <property type="project" value="UniProtKB-KW"/>
</dbReference>
<proteinExistence type="predicted"/>
<evidence type="ECO:0000259" key="4">
    <source>
        <dbReference type="PROSITE" id="PS50042"/>
    </source>
</evidence>
<evidence type="ECO:0000256" key="1">
    <source>
        <dbReference type="ARBA" id="ARBA00023015"/>
    </source>
</evidence>
<keyword evidence="2" id="KW-0238">DNA-binding</keyword>
<dbReference type="InterPro" id="IPR014710">
    <property type="entry name" value="RmlC-like_jellyroll"/>
</dbReference>
<dbReference type="PROSITE" id="PS50042">
    <property type="entry name" value="CNMP_BINDING_3"/>
    <property type="match status" value="1"/>
</dbReference>
<gene>
    <name evidence="5" type="ORF">SAMN05216363_1143</name>
</gene>
<dbReference type="SMART" id="SM00100">
    <property type="entry name" value="cNMP"/>
    <property type="match status" value="1"/>
</dbReference>
<dbReference type="GO" id="GO:0005829">
    <property type="term" value="C:cytosol"/>
    <property type="evidence" value="ECO:0007669"/>
    <property type="project" value="TreeGrafter"/>
</dbReference>
<keyword evidence="5" id="KW-0418">Kinase</keyword>
<dbReference type="SUPFAM" id="SSF51206">
    <property type="entry name" value="cAMP-binding domain-like"/>
    <property type="match status" value="1"/>
</dbReference>
<protein>
    <submittedName>
        <fullName evidence="5">cAMP-binding domain of CRP or a regulatory subunit of cAMP-dependent protein kinases</fullName>
    </submittedName>
</protein>
<dbReference type="CDD" id="cd00038">
    <property type="entry name" value="CAP_ED"/>
    <property type="match status" value="1"/>
</dbReference>
<feature type="domain" description="Cyclic nucleotide-binding" evidence="4">
    <location>
        <begin position="12"/>
        <end position="97"/>
    </location>
</feature>
<dbReference type="AlphaFoldDB" id="A0A1H2LDD7"/>
<keyword evidence="1" id="KW-0805">Transcription regulation</keyword>
<evidence type="ECO:0000313" key="6">
    <source>
        <dbReference type="Proteomes" id="UP000198675"/>
    </source>
</evidence>
<dbReference type="GO" id="GO:0016301">
    <property type="term" value="F:kinase activity"/>
    <property type="evidence" value="ECO:0007669"/>
    <property type="project" value="UniProtKB-KW"/>
</dbReference>